<gene>
    <name evidence="1" type="ORF">PNK_0139</name>
</gene>
<accession>A0A0U5EPJ1</accession>
<evidence type="ECO:0000313" key="1">
    <source>
        <dbReference type="EMBL" id="CUI15777.1"/>
    </source>
</evidence>
<dbReference type="AlphaFoldDB" id="A0A0U5EPJ1"/>
<dbReference type="InParanoid" id="A0A0U5EPJ1"/>
<sequence>MTCLLQDAVKRLEKNENLYLVNQGSGLFAAAIRMYSAKFPVYYLAGKITDHPDLAKQGEIVKLANKMLEFQDRYPLSKVPDGLLIGMDDPKVLHWDENIASI</sequence>
<organism evidence="1 2">
    <name type="scientific">Candidatus Protochlamydia naegleriophila</name>
    <dbReference type="NCBI Taxonomy" id="389348"/>
    <lineage>
        <taxon>Bacteria</taxon>
        <taxon>Pseudomonadati</taxon>
        <taxon>Chlamydiota</taxon>
        <taxon>Chlamydiia</taxon>
        <taxon>Parachlamydiales</taxon>
        <taxon>Parachlamydiaceae</taxon>
        <taxon>Candidatus Protochlamydia</taxon>
    </lineage>
</organism>
<dbReference type="Proteomes" id="UP000069902">
    <property type="component" value="Chromosome cPNK"/>
</dbReference>
<dbReference type="EMBL" id="LN879502">
    <property type="protein sequence ID" value="CUI15777.1"/>
    <property type="molecule type" value="Genomic_DNA"/>
</dbReference>
<keyword evidence="2" id="KW-1185">Reference proteome</keyword>
<dbReference type="RefSeq" id="WP_059059664.1">
    <property type="nucleotide sequence ID" value="NZ_LN879502.1"/>
</dbReference>
<name>A0A0U5EPJ1_9BACT</name>
<evidence type="ECO:0000313" key="2">
    <source>
        <dbReference type="Proteomes" id="UP000069902"/>
    </source>
</evidence>
<proteinExistence type="predicted"/>
<reference evidence="2" key="1">
    <citation type="submission" date="2015-09" db="EMBL/GenBank/DDBJ databases">
        <authorList>
            <person name="Bertelli C."/>
        </authorList>
    </citation>
    <scope>NUCLEOTIDE SEQUENCE [LARGE SCALE GENOMIC DNA]</scope>
    <source>
        <strain evidence="2">KNic</strain>
    </source>
</reference>
<protein>
    <submittedName>
        <fullName evidence="1">Uncharacterized protein</fullName>
    </submittedName>
</protein>
<dbReference type="KEGG" id="pnl:PNK_0139"/>
<dbReference type="PATRIC" id="fig|389348.3.peg.161"/>